<dbReference type="PANTHER" id="PTHR12482:SF3">
    <property type="entry name" value="PROTEIN FAM135B"/>
    <property type="match status" value="1"/>
</dbReference>
<accession>A0A671UPF8</accession>
<gene>
    <name evidence="4" type="primary">FAM135B</name>
</gene>
<dbReference type="InterPro" id="IPR022122">
    <property type="entry name" value="DUF3657"/>
</dbReference>
<dbReference type="InterPro" id="IPR007751">
    <property type="entry name" value="DUF676_lipase-like"/>
</dbReference>
<dbReference type="OMA" id="HFHPRKG"/>
<dbReference type="PANTHER" id="PTHR12482">
    <property type="entry name" value="LIPASE ROG1-RELATED-RELATED"/>
    <property type="match status" value="1"/>
</dbReference>
<dbReference type="InterPro" id="IPR044294">
    <property type="entry name" value="Lipase-like"/>
</dbReference>
<feature type="region of interest" description="Disordered" evidence="2">
    <location>
        <begin position="931"/>
        <end position="962"/>
    </location>
</feature>
<dbReference type="Pfam" id="PF05057">
    <property type="entry name" value="DUF676"/>
    <property type="match status" value="1"/>
</dbReference>
<dbReference type="OrthoDB" id="273452at2759"/>
<feature type="region of interest" description="Disordered" evidence="2">
    <location>
        <begin position="730"/>
        <end position="768"/>
    </location>
</feature>
<feature type="compositionally biased region" description="Polar residues" evidence="2">
    <location>
        <begin position="568"/>
        <end position="585"/>
    </location>
</feature>
<proteinExistence type="inferred from homology"/>
<dbReference type="Pfam" id="PF12394">
    <property type="entry name" value="DUF3657"/>
    <property type="match status" value="1"/>
</dbReference>
<feature type="compositionally biased region" description="Polar residues" evidence="2">
    <location>
        <begin position="736"/>
        <end position="754"/>
    </location>
</feature>
<feature type="region of interest" description="Disordered" evidence="2">
    <location>
        <begin position="557"/>
        <end position="592"/>
    </location>
</feature>
<sequence>MSEVQGSLEFSVELHKFHNVDLFQRGFYQVRAGLKVSPRVPHRLIVTTQDNTGECSFSSAGVYDGTAFSRIFQILYRNEEITVNDCMIFKVHLLLDGERVEEALSEVDFQLKLDLHFTDNEQQLAEIVTVPLISSRTLSLHFHPRRGLHHHVPVMFDYFHLSVISVSIHASLVALHQPLISFARTGKGSWLGKGSPESTSDPSAMSVENLVFGAGYCKPVISEGSFYVPSENCLQRAHTWHRRLCRLLLVAYRGLHTYYTALMKEIPQLQQTPLDLEVLPVEETLNQLTIELQLQEGHEKVAEQISRDVSQLCSQLAVLWSRFLEAAVLNPHILSYLAQEHHTLRVRRFSEAYFFTEHPKEISLTFQEELINRHGQIAAEVRSSDYLTKMPPLPVECLDIDGDWNSLPIIFEDRYVESPQTEWRSHVPTTDGQNNSDPAITLVNGIFESGQEARSPAIIQDSLDNDDCMDLPTYVSLIAKQSKTSGKSTQNLISSMDSPGPSSAEAVNLTTLEENQAQVEENSNPGLRYITVKPCDVNPYIGEAVLVHRNPIVLSNSSDESPAHHVTETTVQLCDSTNESNAGESETNEEESDIAMPLNHSMDDESEDIPLISLPTAYGHPVIPSFPPDLRKEMTHRGGLVGSKIMKRSSSVISDSGIESEPSSVAWPLEAALRGRPPLDFSSEREIPQQIVCRHPVHRSSLEGLQMESNGSLPSAGIQASLTSISSLPYEEDQQQRQLSKLTKSVSAPQISSPEETEEDRVLLNQETDTKNKDSFKINCSSLNSDLDSERSESSLLDPSLTTNLGHILKENNHPETSNPPPTHLSETYKPKSVLSSVTNVLLLQESLESPHVKESNVIGSHGENMNHQTHISEVSTSVEDVLLTETEGAPCSRGNEPCVHISTADQERINTGDECQSIHQTQLLPVEDQECLDPSETPLKPSGLQHSNDMPNNTTSTQRPSDLTGLIVNDITSSVDVNGISASEKEPLDCQTKPSKIPNSGLAFVNKKMVEVVNMSVSCAPTCLPFSSVLRDSPSMSGMSARQATSPITHQPLGSFGIISSSSLNPLNMDDETNERMLNFYKAKEELFKELSFQASLYSDLPLLASDLPYFPPEEDDEEFDDGIHLVVCVHGLDGNSADLRLVKTFIELGLPGSRLDFLMSERNQTDTFADFDTMTDRLLDEIIQHIQLYNLTIGRISFIGHSLGNIIIRSVLTRPRFRCYLPKLHTFLSLSGPHLGTLYNNSTLVSTGLWLMQKLKKSGSLLQLTFRDHVDPRKTFLYLLSQKPGLQFFKNIVLVASPQDRYVPFHSARIEMCKTALKDRTTGPVYTEMINNLLQPLVEAKECRLIRQNVFHALPNTANTLIGRAAHIAVLDSELFLEKFFLVAGLNYFK</sequence>
<dbReference type="Proteomes" id="UP000472265">
    <property type="component" value="Chromosome 3"/>
</dbReference>
<evidence type="ECO:0000256" key="1">
    <source>
        <dbReference type="ARBA" id="ARBA00007949"/>
    </source>
</evidence>
<evidence type="ECO:0000259" key="3">
    <source>
        <dbReference type="Pfam" id="PF05057"/>
    </source>
</evidence>
<reference evidence="4" key="3">
    <citation type="submission" date="2025-09" db="UniProtKB">
        <authorList>
            <consortium name="Ensembl"/>
        </authorList>
    </citation>
    <scope>IDENTIFICATION</scope>
</reference>
<feature type="compositionally biased region" description="Polar residues" evidence="2">
    <location>
        <begin position="945"/>
        <end position="962"/>
    </location>
</feature>
<dbReference type="InterPro" id="IPR029058">
    <property type="entry name" value="AB_hydrolase_fold"/>
</dbReference>
<evidence type="ECO:0000313" key="5">
    <source>
        <dbReference type="Proteomes" id="UP000472265"/>
    </source>
</evidence>
<evidence type="ECO:0000256" key="2">
    <source>
        <dbReference type="SAM" id="MobiDB-lite"/>
    </source>
</evidence>
<keyword evidence="5" id="KW-1185">Reference proteome</keyword>
<dbReference type="SUPFAM" id="SSF53474">
    <property type="entry name" value="alpha/beta-Hydrolases"/>
    <property type="match status" value="1"/>
</dbReference>
<dbReference type="GeneID" id="115578982"/>
<dbReference type="GeneTree" id="ENSGT00940000156079"/>
<protein>
    <submittedName>
        <fullName evidence="4">Family with sequence similarity 135 member B</fullName>
    </submittedName>
</protein>
<comment type="similarity">
    <text evidence="1">Belongs to the FAM135 family.</text>
</comment>
<dbReference type="InParanoid" id="A0A671UPF8"/>
<dbReference type="Gene3D" id="3.40.50.1820">
    <property type="entry name" value="alpha/beta hydrolase"/>
    <property type="match status" value="1"/>
</dbReference>
<evidence type="ECO:0000313" key="4">
    <source>
        <dbReference type="Ensembl" id="ENSSAUP00010015656.1"/>
    </source>
</evidence>
<feature type="domain" description="DUF676" evidence="3">
    <location>
        <begin position="1124"/>
        <end position="1316"/>
    </location>
</feature>
<dbReference type="CTD" id="51059"/>
<dbReference type="FunFam" id="3.40.50.1820:FF:000004">
    <property type="entry name" value="Protein FAM135A isoform a"/>
    <property type="match status" value="1"/>
</dbReference>
<name>A0A671UPF8_SPAAU</name>
<dbReference type="RefSeq" id="XP_030268256.1">
    <property type="nucleotide sequence ID" value="XM_030412396.1"/>
</dbReference>
<reference evidence="4" key="2">
    <citation type="submission" date="2025-08" db="UniProtKB">
        <authorList>
            <consortium name="Ensembl"/>
        </authorList>
    </citation>
    <scope>IDENTIFICATION</scope>
</reference>
<dbReference type="Ensembl" id="ENSSAUT00010016594.1">
    <property type="protein sequence ID" value="ENSSAUP00010015656.1"/>
    <property type="gene ID" value="ENSSAUG00010007238.1"/>
</dbReference>
<reference evidence="4" key="1">
    <citation type="submission" date="2021-04" db="EMBL/GenBank/DDBJ databases">
        <authorList>
            <consortium name="Wellcome Sanger Institute Data Sharing"/>
        </authorList>
    </citation>
    <scope>NUCLEOTIDE SEQUENCE [LARGE SCALE GENOMIC DNA]</scope>
</reference>
<organism evidence="4 5">
    <name type="scientific">Sparus aurata</name>
    <name type="common">Gilthead sea bream</name>
    <dbReference type="NCBI Taxonomy" id="8175"/>
    <lineage>
        <taxon>Eukaryota</taxon>
        <taxon>Metazoa</taxon>
        <taxon>Chordata</taxon>
        <taxon>Craniata</taxon>
        <taxon>Vertebrata</taxon>
        <taxon>Euteleostomi</taxon>
        <taxon>Actinopterygii</taxon>
        <taxon>Neopterygii</taxon>
        <taxon>Teleostei</taxon>
        <taxon>Neoteleostei</taxon>
        <taxon>Acanthomorphata</taxon>
        <taxon>Eupercaria</taxon>
        <taxon>Spariformes</taxon>
        <taxon>Sparidae</taxon>
        <taxon>Sparus</taxon>
    </lineage>
</organism>